<feature type="domain" description="HTH cro/C1-type" evidence="1">
    <location>
        <begin position="10"/>
        <end position="63"/>
    </location>
</feature>
<dbReference type="Proteomes" id="UP000219439">
    <property type="component" value="Unassembled WGS sequence"/>
</dbReference>
<evidence type="ECO:0000259" key="1">
    <source>
        <dbReference type="PROSITE" id="PS50943"/>
    </source>
</evidence>
<gene>
    <name evidence="2" type="ORF">SAMN06265368_4018</name>
</gene>
<evidence type="ECO:0000313" key="2">
    <source>
        <dbReference type="EMBL" id="SNZ20906.1"/>
    </source>
</evidence>
<keyword evidence="3" id="KW-1185">Reference proteome</keyword>
<protein>
    <submittedName>
        <fullName evidence="2">Transcriptional regulator, contains XRE-family HTH domain</fullName>
    </submittedName>
</protein>
<dbReference type="CDD" id="cd00093">
    <property type="entry name" value="HTH_XRE"/>
    <property type="match status" value="1"/>
</dbReference>
<dbReference type="EMBL" id="OBEL01000006">
    <property type="protein sequence ID" value="SNZ20906.1"/>
    <property type="molecule type" value="Genomic_DNA"/>
</dbReference>
<dbReference type="InterPro" id="IPR010982">
    <property type="entry name" value="Lambda_DNA-bd_dom_sf"/>
</dbReference>
<dbReference type="SMART" id="SM00530">
    <property type="entry name" value="HTH_XRE"/>
    <property type="match status" value="1"/>
</dbReference>
<sequence length="176" mass="19937">MDDRSIGARVKKIRKDKGLRQDQAARILGISTTGWQKIERNESLPGADTLLQFEKFGADPGWVLTGNHSTNPKYEGFGEPQQASPYSYPGFEPSLEENISENEQSQHLDTELLELVVVTVEDFLASHDERLAPDKLWLTYMTCYRLLHKNHEEYKGTSSTLGVKKVLQDILCLSIK</sequence>
<dbReference type="GO" id="GO:0003677">
    <property type="term" value="F:DNA binding"/>
    <property type="evidence" value="ECO:0007669"/>
    <property type="project" value="InterPro"/>
</dbReference>
<accession>A0A285PLC8</accession>
<dbReference type="Pfam" id="PF12844">
    <property type="entry name" value="HTH_19"/>
    <property type="match status" value="1"/>
</dbReference>
<dbReference type="AlphaFoldDB" id="A0A285PLC8"/>
<evidence type="ECO:0000313" key="3">
    <source>
        <dbReference type="Proteomes" id="UP000219439"/>
    </source>
</evidence>
<dbReference type="SUPFAM" id="SSF47413">
    <property type="entry name" value="lambda repressor-like DNA-binding domains"/>
    <property type="match status" value="1"/>
</dbReference>
<dbReference type="OrthoDB" id="528805at2"/>
<organism evidence="2 3">
    <name type="scientific">Cohaesibacter gelatinilyticus</name>
    <dbReference type="NCBI Taxonomy" id="372072"/>
    <lineage>
        <taxon>Bacteria</taxon>
        <taxon>Pseudomonadati</taxon>
        <taxon>Pseudomonadota</taxon>
        <taxon>Alphaproteobacteria</taxon>
        <taxon>Hyphomicrobiales</taxon>
        <taxon>Cohaesibacteraceae</taxon>
    </lineage>
</organism>
<dbReference type="InterPro" id="IPR001387">
    <property type="entry name" value="Cro/C1-type_HTH"/>
</dbReference>
<dbReference type="RefSeq" id="WP_097155283.1">
    <property type="nucleotide sequence ID" value="NZ_OBEL01000006.1"/>
</dbReference>
<name>A0A285PLC8_9HYPH</name>
<reference evidence="2 3" key="1">
    <citation type="submission" date="2017-09" db="EMBL/GenBank/DDBJ databases">
        <authorList>
            <person name="Ehlers B."/>
            <person name="Leendertz F.H."/>
        </authorList>
    </citation>
    <scope>NUCLEOTIDE SEQUENCE [LARGE SCALE GENOMIC DNA]</scope>
    <source>
        <strain evidence="2 3">DSM 18289</strain>
    </source>
</reference>
<proteinExistence type="predicted"/>
<dbReference type="PROSITE" id="PS50943">
    <property type="entry name" value="HTH_CROC1"/>
    <property type="match status" value="1"/>
</dbReference>
<dbReference type="Gene3D" id="1.10.260.40">
    <property type="entry name" value="lambda repressor-like DNA-binding domains"/>
    <property type="match status" value="1"/>
</dbReference>